<dbReference type="PROSITE" id="PS51565">
    <property type="entry name" value="SAM_MT85_SETD3"/>
    <property type="match status" value="1"/>
</dbReference>
<evidence type="ECO:0000259" key="5">
    <source>
        <dbReference type="SMART" id="SM00875"/>
    </source>
</evidence>
<dbReference type="AlphaFoldDB" id="A0A9Q0N4Y9"/>
<reference evidence="6" key="1">
    <citation type="submission" date="2022-07" db="EMBL/GenBank/DDBJ databases">
        <authorList>
            <person name="Trinca V."/>
            <person name="Uliana J.V.C."/>
            <person name="Torres T.T."/>
            <person name="Ward R.J."/>
            <person name="Monesi N."/>
        </authorList>
    </citation>
    <scope>NUCLEOTIDE SEQUENCE</scope>
    <source>
        <strain evidence="6">HSMRA1968</strain>
        <tissue evidence="6">Whole embryos</tissue>
    </source>
</reference>
<organism evidence="6 7">
    <name type="scientific">Pseudolycoriella hygida</name>
    <dbReference type="NCBI Taxonomy" id="35572"/>
    <lineage>
        <taxon>Eukaryota</taxon>
        <taxon>Metazoa</taxon>
        <taxon>Ecdysozoa</taxon>
        <taxon>Arthropoda</taxon>
        <taxon>Hexapoda</taxon>
        <taxon>Insecta</taxon>
        <taxon>Pterygota</taxon>
        <taxon>Neoptera</taxon>
        <taxon>Endopterygota</taxon>
        <taxon>Diptera</taxon>
        <taxon>Nematocera</taxon>
        <taxon>Sciaroidea</taxon>
        <taxon>Sciaridae</taxon>
        <taxon>Pseudolycoriella</taxon>
    </lineage>
</organism>
<evidence type="ECO:0000256" key="2">
    <source>
        <dbReference type="ARBA" id="ARBA00022679"/>
    </source>
</evidence>
<accession>A0A9Q0N4Y9</accession>
<evidence type="ECO:0000313" key="7">
    <source>
        <dbReference type="Proteomes" id="UP001151699"/>
    </source>
</evidence>
<dbReference type="Pfam" id="PF09273">
    <property type="entry name" value="Rubis-subs-bind"/>
    <property type="match status" value="1"/>
</dbReference>
<protein>
    <recommendedName>
        <fullName evidence="4">protein-histidine N-methyltransferase</fullName>
        <ecNumber evidence="4">2.1.1.85</ecNumber>
    </recommendedName>
</protein>
<keyword evidence="7" id="KW-1185">Reference proteome</keyword>
<dbReference type="SUPFAM" id="SSF49599">
    <property type="entry name" value="TRAF domain-like"/>
    <property type="match status" value="1"/>
</dbReference>
<dbReference type="GO" id="GO:0032259">
    <property type="term" value="P:methylation"/>
    <property type="evidence" value="ECO:0007669"/>
    <property type="project" value="UniProtKB-KW"/>
</dbReference>
<dbReference type="InterPro" id="IPR046341">
    <property type="entry name" value="SET_dom_sf"/>
</dbReference>
<dbReference type="Pfam" id="PF07707">
    <property type="entry name" value="BACK"/>
    <property type="match status" value="1"/>
</dbReference>
<sequence>MTNVYHQKSYELTLRRSTGCNLCEDCSWTPPRCRKGNVEQKLRNLIAELELNRERMGMGSVKKTCIRRVLSFLEDSKEEIEKIRKNSSVDAESVRKNMSKKLSQQELNEINQITKNILELSFEPTHCLDELHKQYIEINTNLQRIQAIESELKVKSFDIKNRLTTIERFCKWSHSNGAQFDGVRIQEFPHYGLGLVATRDFKSGEFFAIIPKKMMFTFENLGETTLEVLNQIPKFHTMLHAKLALALVIERLNGNISFWQPYIDMLPERYSTAVNFTPNEISELKGTAAFVMSLNQCKHIARQYAFIHKTIQNLPCEQPDSIVAILKDGFTYDLYRDSSFEKSTSESKKLSKISPKDVVAVNDDKPSSQQDSYQDYTTNESWPKTDCLHDCAQNLQENLKHDEICTGLDLAITFDQNDLKLHCLEQIGKYTETVFGTDAFLGCSKAALTSILEGDNISCDESKVFNACIEWAKSKCQEGGTNEPTVAQLKHQLADCLHFVQFRLMSPQQISDCVVGQKGLFNQEELEELFSIHSRECSLKTFKNVERQRSTINTDETMHVREATFVFTVRDFSKVKDPVISPPCSVRNLPWKIMVMQRTSNSDDENEDTTSMGFYLQCNDEKFTSWAVSTMMTRQNHIPLNETNKELTNDGNPAKPSIEEDAKVPVLIPFWDVANHANGMITSNYSPMDGQVEGATMTDVKKDEQIFMYYGNRNNANFLVHNGFIVEENQSDNVVIRLELNESDPLVKQRAELLDSIGITKYSQNLNILPAPKFVSPSLLAFGRIFNMNEDQVNYWLAPNRAASDLKYTDYAFDTELEIKTWNFLKMRLMILLKAFPTTLEEDIDLFKQHQQKGQQKLSQNKKMVIQYRITEKRILRDALAYVEERSKQ</sequence>
<evidence type="ECO:0000313" key="6">
    <source>
        <dbReference type="EMBL" id="KAJ6642729.1"/>
    </source>
</evidence>
<gene>
    <name evidence="6" type="primary">Setd3_1</name>
    <name evidence="6" type="ORF">Bhyg_07683</name>
</gene>
<dbReference type="SMART" id="SM00875">
    <property type="entry name" value="BACK"/>
    <property type="match status" value="1"/>
</dbReference>
<dbReference type="PANTHER" id="PTHR13271">
    <property type="entry name" value="UNCHARACTERIZED PUTATIVE METHYLTRANSFERASE"/>
    <property type="match status" value="1"/>
</dbReference>
<dbReference type="GO" id="GO:0018064">
    <property type="term" value="F:protein-L-histidine N-tele-methyltransferase activity"/>
    <property type="evidence" value="ECO:0007669"/>
    <property type="project" value="UniProtKB-EC"/>
</dbReference>
<dbReference type="SUPFAM" id="SSF81822">
    <property type="entry name" value="RuBisCo LSMT C-terminal, substrate-binding domain"/>
    <property type="match status" value="1"/>
</dbReference>
<keyword evidence="2 4" id="KW-0808">Transferase</keyword>
<dbReference type="SUPFAM" id="SSF82199">
    <property type="entry name" value="SET domain"/>
    <property type="match status" value="2"/>
</dbReference>
<evidence type="ECO:0000256" key="4">
    <source>
        <dbReference type="PROSITE-ProRule" id="PRU00898"/>
    </source>
</evidence>
<dbReference type="Gene3D" id="3.90.1410.10">
    <property type="entry name" value="set domain protein methyltransferase, domain 1"/>
    <property type="match status" value="2"/>
</dbReference>
<keyword evidence="3 4" id="KW-0949">S-adenosyl-L-methionine</keyword>
<evidence type="ECO:0000256" key="1">
    <source>
        <dbReference type="ARBA" id="ARBA00022603"/>
    </source>
</evidence>
<dbReference type="OrthoDB" id="441812at2759"/>
<dbReference type="Gene3D" id="1.25.40.420">
    <property type="match status" value="1"/>
</dbReference>
<feature type="domain" description="BACK" evidence="5">
    <location>
        <begin position="407"/>
        <end position="515"/>
    </location>
</feature>
<dbReference type="GO" id="GO:0016279">
    <property type="term" value="F:protein-lysine N-methyltransferase activity"/>
    <property type="evidence" value="ECO:0007669"/>
    <property type="project" value="TreeGrafter"/>
</dbReference>
<dbReference type="InterPro" id="IPR011705">
    <property type="entry name" value="BACK"/>
</dbReference>
<dbReference type="InterPro" id="IPR015353">
    <property type="entry name" value="Rubisco_LSMT_subst-bd"/>
</dbReference>
<dbReference type="Proteomes" id="UP001151699">
    <property type="component" value="Chromosome B"/>
</dbReference>
<dbReference type="Gene3D" id="3.90.1420.10">
    <property type="entry name" value="Rubisco LSMT, substrate-binding domain"/>
    <property type="match status" value="1"/>
</dbReference>
<keyword evidence="1 4" id="KW-0489">Methyltransferase</keyword>
<comment type="caution">
    <text evidence="6">The sequence shown here is derived from an EMBL/GenBank/DDBJ whole genome shotgun (WGS) entry which is preliminary data.</text>
</comment>
<dbReference type="InterPro" id="IPR050600">
    <property type="entry name" value="SETD3_SETD6_MTase"/>
</dbReference>
<dbReference type="InterPro" id="IPR036464">
    <property type="entry name" value="Rubisco_LSMT_subst-bd_sf"/>
</dbReference>
<dbReference type="InterPro" id="IPR025785">
    <property type="entry name" value="SETD3"/>
</dbReference>
<comment type="catalytic activity">
    <reaction evidence="4">
        <text>L-histidyl-[protein] + S-adenosyl-L-methionine = N(tele)-methyl-L-histidyl-[protein] + S-adenosyl-L-homocysteine + H(+)</text>
        <dbReference type="Rhea" id="RHEA:19369"/>
        <dbReference type="Rhea" id="RHEA-COMP:9745"/>
        <dbReference type="Rhea" id="RHEA-COMP:11600"/>
        <dbReference type="ChEBI" id="CHEBI:15378"/>
        <dbReference type="ChEBI" id="CHEBI:16367"/>
        <dbReference type="ChEBI" id="CHEBI:29979"/>
        <dbReference type="ChEBI" id="CHEBI:57856"/>
        <dbReference type="ChEBI" id="CHEBI:59789"/>
        <dbReference type="EC" id="2.1.1.85"/>
    </reaction>
</comment>
<dbReference type="EMBL" id="WJQU01000002">
    <property type="protein sequence ID" value="KAJ6642729.1"/>
    <property type="molecule type" value="Genomic_DNA"/>
</dbReference>
<dbReference type="EC" id="2.1.1.85" evidence="4"/>
<dbReference type="PANTHER" id="PTHR13271:SF47">
    <property type="entry name" value="ACTIN-HISTIDINE N-METHYLTRANSFERASE"/>
    <property type="match status" value="1"/>
</dbReference>
<proteinExistence type="inferred from homology"/>
<name>A0A9Q0N4Y9_9DIPT</name>
<comment type="similarity">
    <text evidence="4">Belongs to the class V-like SAM-binding methyltransferase superfamily. SETD3 actin-histidine methyltransferase family.</text>
</comment>
<evidence type="ECO:0000256" key="3">
    <source>
        <dbReference type="ARBA" id="ARBA00022691"/>
    </source>
</evidence>